<dbReference type="AlphaFoldDB" id="A0ABD3PPR5"/>
<organism evidence="5 6">
    <name type="scientific">Stephanodiscus triporus</name>
    <dbReference type="NCBI Taxonomy" id="2934178"/>
    <lineage>
        <taxon>Eukaryota</taxon>
        <taxon>Sar</taxon>
        <taxon>Stramenopiles</taxon>
        <taxon>Ochrophyta</taxon>
        <taxon>Bacillariophyta</taxon>
        <taxon>Coscinodiscophyceae</taxon>
        <taxon>Thalassiosirophycidae</taxon>
        <taxon>Stephanodiscales</taxon>
        <taxon>Stephanodiscaceae</taxon>
        <taxon>Stephanodiscus</taxon>
    </lineage>
</organism>
<dbReference type="InterPro" id="IPR013815">
    <property type="entry name" value="ATP_grasp_subdomain_1"/>
</dbReference>
<dbReference type="EMBL" id="JALLAZ020000657">
    <property type="protein sequence ID" value="KAL3790120.1"/>
    <property type="molecule type" value="Genomic_DNA"/>
</dbReference>
<dbReference type="Pfam" id="PF00391">
    <property type="entry name" value="PEP-utilizers"/>
    <property type="match status" value="1"/>
</dbReference>
<dbReference type="InterPro" id="IPR036637">
    <property type="entry name" value="Phosphohistidine_dom_sf"/>
</dbReference>
<dbReference type="PANTHER" id="PTHR43615">
    <property type="entry name" value="PHOSPHOENOLPYRUVATE SYNTHASE-RELATED"/>
    <property type="match status" value="1"/>
</dbReference>
<dbReference type="InterPro" id="IPR002192">
    <property type="entry name" value="PPDK_AMP/ATP-bd"/>
</dbReference>
<dbReference type="Gene3D" id="3.30.470.20">
    <property type="entry name" value="ATP-grasp fold, B domain"/>
    <property type="match status" value="1"/>
</dbReference>
<evidence type="ECO:0000259" key="3">
    <source>
        <dbReference type="Pfam" id="PF00391"/>
    </source>
</evidence>
<evidence type="ECO:0000259" key="4">
    <source>
        <dbReference type="Pfam" id="PF01326"/>
    </source>
</evidence>
<dbReference type="InterPro" id="IPR008279">
    <property type="entry name" value="PEP-util_enz_mobile_dom"/>
</dbReference>
<dbReference type="Gene3D" id="3.50.30.10">
    <property type="entry name" value="Phosphohistidine domain"/>
    <property type="match status" value="1"/>
</dbReference>
<evidence type="ECO:0000256" key="2">
    <source>
        <dbReference type="SAM" id="Coils"/>
    </source>
</evidence>
<name>A0ABD3PPR5_9STRA</name>
<proteinExistence type="inferred from homology"/>
<dbReference type="InterPro" id="IPR051549">
    <property type="entry name" value="PEP_Utilizing_Enz"/>
</dbReference>
<accession>A0ABD3PPR5</accession>
<evidence type="ECO:0000313" key="6">
    <source>
        <dbReference type="Proteomes" id="UP001530315"/>
    </source>
</evidence>
<sequence>MLLKLAIALDDATVDVSELSLLVGGKGKNLILLSRAAATSTNNTIQVPPGFVVTTHAYQALLESNNKELQDEIDAELQRLDAAADDNLLLEQVSQHIQLAFSKKSLPTYVAEEIQHQITRLFLSSNTTTFVAVRSSATCEDLGEASFAGQHDTYLQIAFHDIASKILDCFASLFTARALIYRRNHHVQHPQMAVVVQQMVNSQASGVLFTANPLTGHRYQLVIEAVSGLGEALVSGLTEPDRYIVKRKKKNAGVNHNIVKETTALLEHNTNDEYIILETNIGAKKKAIVPKEEEGGGVQLVEHTEKQSELVLHETTVLELARLGTAIEDLYQGEPQDVEWAMYQNILHVVQSRPITTLFPVPLNKSNGEDDLEVLFSFGAIQGFSAPFYPAGQDSVQLLMGGMIRFATWGRRQGTIMLNIVGERLFLNVTRPIRNKVGRQVIRKGLGFLEPGILAGLDKTLEENGEDRLAYDSGMSPFMLIRFLAFQLFNILPGALSALAFPERSRDKVIARLNQFVASVQKKADAMPPTTTTLADVVQFKRETLGEFFPTVVPLFGYNVPVLLGSMVTLMNITTKQLGPTGKDRVYLLTRGIPHNPTTEMDMELWSTAQTIQANAMSKQEFQCKSAEDLAADYMAGRLSPRAQQAVQGFMDQYGMRGLYEIDFGRPRWREKPAPLMLILKTYVGMEEKSHAPNELFRRGEHVAQEEILQLGLDLGRPRTVTFLSRRIRALAALREVPKFTIIRIMGIVRAKLIEQGEKLVSTGLLEESEDVFFLHDNELDQLSANPISRDWKTLVGERKAIMERETSRMRVPRVLTTDGYGYYGGAAISSQLAEKENVLIGEPVSPGVVEGIVRVVYDPSKTKLEHGEVLVCHGTDPSWTPLFLSACALVMEVGGLVTHGSIVAREVGIPAVD</sequence>
<dbReference type="Gene3D" id="3.30.1490.20">
    <property type="entry name" value="ATP-grasp fold, A domain"/>
    <property type="match status" value="1"/>
</dbReference>
<keyword evidence="6" id="KW-1185">Reference proteome</keyword>
<dbReference type="PANTHER" id="PTHR43615:SF1">
    <property type="entry name" value="PPDK_N DOMAIN-CONTAINING PROTEIN"/>
    <property type="match status" value="1"/>
</dbReference>
<keyword evidence="2" id="KW-0175">Coiled coil</keyword>
<feature type="domain" description="Pyruvate phosphate dikinase AMP/ATP-binding" evidence="4">
    <location>
        <begin position="22"/>
        <end position="357"/>
    </location>
</feature>
<dbReference type="Proteomes" id="UP001530315">
    <property type="component" value="Unassembled WGS sequence"/>
</dbReference>
<evidence type="ECO:0008006" key="7">
    <source>
        <dbReference type="Google" id="ProtNLM"/>
    </source>
</evidence>
<feature type="coiled-coil region" evidence="2">
    <location>
        <begin position="59"/>
        <end position="86"/>
    </location>
</feature>
<comment type="similarity">
    <text evidence="1">Belongs to the PEP-utilizing enzyme family.</text>
</comment>
<evidence type="ECO:0000313" key="5">
    <source>
        <dbReference type="EMBL" id="KAL3790120.1"/>
    </source>
</evidence>
<feature type="domain" description="PEP-utilising enzyme mobile" evidence="3">
    <location>
        <begin position="866"/>
        <end position="913"/>
    </location>
</feature>
<gene>
    <name evidence="5" type="ORF">ACHAW5_007727</name>
</gene>
<comment type="caution">
    <text evidence="5">The sequence shown here is derived from an EMBL/GenBank/DDBJ whole genome shotgun (WGS) entry which is preliminary data.</text>
</comment>
<reference evidence="5 6" key="1">
    <citation type="submission" date="2024-10" db="EMBL/GenBank/DDBJ databases">
        <title>Updated reference genomes for cyclostephanoid diatoms.</title>
        <authorList>
            <person name="Roberts W.R."/>
            <person name="Alverson A.J."/>
        </authorList>
    </citation>
    <scope>NUCLEOTIDE SEQUENCE [LARGE SCALE GENOMIC DNA]</scope>
    <source>
        <strain evidence="5 6">AJA276-08</strain>
    </source>
</reference>
<evidence type="ECO:0000256" key="1">
    <source>
        <dbReference type="ARBA" id="ARBA00007837"/>
    </source>
</evidence>
<dbReference type="Pfam" id="PF01326">
    <property type="entry name" value="PPDK_N"/>
    <property type="match status" value="1"/>
</dbReference>
<dbReference type="SUPFAM" id="SSF56059">
    <property type="entry name" value="Glutathione synthetase ATP-binding domain-like"/>
    <property type="match status" value="1"/>
</dbReference>
<dbReference type="SUPFAM" id="SSF52009">
    <property type="entry name" value="Phosphohistidine domain"/>
    <property type="match status" value="1"/>
</dbReference>
<protein>
    <recommendedName>
        <fullName evidence="7">Pyruvate, water dikinase</fullName>
    </recommendedName>
</protein>